<dbReference type="PRINTS" id="PR01575">
    <property type="entry name" value="FFH4HYDRLASE"/>
</dbReference>
<dbReference type="GO" id="GO:0008864">
    <property type="term" value="F:formyltetrahydrofolate deformylase activity"/>
    <property type="evidence" value="ECO:0007669"/>
    <property type="project" value="UniProtKB-EC"/>
</dbReference>
<evidence type="ECO:0000259" key="3">
    <source>
        <dbReference type="Pfam" id="PF00551"/>
    </source>
</evidence>
<dbReference type="Gene3D" id="3.30.70.260">
    <property type="match status" value="1"/>
</dbReference>
<dbReference type="Pfam" id="PF00551">
    <property type="entry name" value="Formyl_trans_N"/>
    <property type="match status" value="1"/>
</dbReference>
<gene>
    <name evidence="4" type="primary">purU</name>
    <name evidence="4" type="ORF">Pla144_14480</name>
</gene>
<evidence type="ECO:0000256" key="1">
    <source>
        <dbReference type="ARBA" id="ARBA00022563"/>
    </source>
</evidence>
<dbReference type="PIRSF" id="PIRSF036480">
    <property type="entry name" value="FormyFH4_hydr"/>
    <property type="match status" value="1"/>
</dbReference>
<dbReference type="Gene3D" id="3.40.50.170">
    <property type="entry name" value="Formyl transferase, N-terminal domain"/>
    <property type="match status" value="1"/>
</dbReference>
<dbReference type="Proteomes" id="UP000318437">
    <property type="component" value="Unassembled WGS sequence"/>
</dbReference>
<feature type="domain" description="Formyl transferase N-terminal" evidence="3">
    <location>
        <begin position="109"/>
        <end position="281"/>
    </location>
</feature>
<dbReference type="InterPro" id="IPR002376">
    <property type="entry name" value="Formyl_transf_N"/>
</dbReference>
<proteinExistence type="predicted"/>
<dbReference type="AlphaFoldDB" id="A0A5C6CXG8"/>
<dbReference type="GO" id="GO:0006730">
    <property type="term" value="P:one-carbon metabolic process"/>
    <property type="evidence" value="ECO:0007669"/>
    <property type="project" value="UniProtKB-KW"/>
</dbReference>
<evidence type="ECO:0000313" key="5">
    <source>
        <dbReference type="Proteomes" id="UP000318437"/>
    </source>
</evidence>
<dbReference type="SUPFAM" id="SSF55021">
    <property type="entry name" value="ACT-like"/>
    <property type="match status" value="1"/>
</dbReference>
<dbReference type="GO" id="GO:0006189">
    <property type="term" value="P:'de novo' IMP biosynthetic process"/>
    <property type="evidence" value="ECO:0007669"/>
    <property type="project" value="InterPro"/>
</dbReference>
<keyword evidence="5" id="KW-1185">Reference proteome</keyword>
<accession>A0A5C6CXG8</accession>
<comment type="caution">
    <text evidence="4">The sequence shown here is derived from an EMBL/GenBank/DDBJ whole genome shotgun (WGS) entry which is preliminary data.</text>
</comment>
<dbReference type="InterPro" id="IPR004810">
    <property type="entry name" value="PurU"/>
</dbReference>
<dbReference type="InterPro" id="IPR036477">
    <property type="entry name" value="Formyl_transf_N_sf"/>
</dbReference>
<name>A0A5C6CXG8_9BACT</name>
<sequence length="304" mass="33895">MIYAVFLQKPDPNPQELCYSMQFIITAVGPDHRGLADPIVHCVTELGANISEIQMFDHDEESLFSMLTRVELAPNRVRDLSEAANEISVRTGLSIRTWSPDIVDRKPRLAICATYRTETPRAVLQAVQDGQIAAEAAVMISNRQACRSLAEEYDVPWFTIGDAEGKADDDQLINICDEHQIDYIVLARYMRILPPSSVWKYAGGRIINLHHGLLPSFPGMRPYHDAFAVRMLTYGATCHFIVPELDAGNQIINQSTFSVPPGTPIDAIVRRGQEENEPACLVEGVRRVVAGEVRLHFNRIVATA</sequence>
<evidence type="ECO:0000256" key="2">
    <source>
        <dbReference type="ARBA" id="ARBA00022801"/>
    </source>
</evidence>
<evidence type="ECO:0000313" key="4">
    <source>
        <dbReference type="EMBL" id="TWU28161.1"/>
    </source>
</evidence>
<reference evidence="4 5" key="1">
    <citation type="submission" date="2019-02" db="EMBL/GenBank/DDBJ databases">
        <title>Deep-cultivation of Planctomycetes and their phenomic and genomic characterization uncovers novel biology.</title>
        <authorList>
            <person name="Wiegand S."/>
            <person name="Jogler M."/>
            <person name="Boedeker C."/>
            <person name="Pinto D."/>
            <person name="Vollmers J."/>
            <person name="Rivas-Marin E."/>
            <person name="Kohn T."/>
            <person name="Peeters S.H."/>
            <person name="Heuer A."/>
            <person name="Rast P."/>
            <person name="Oberbeckmann S."/>
            <person name="Bunk B."/>
            <person name="Jeske O."/>
            <person name="Meyerdierks A."/>
            <person name="Storesund J.E."/>
            <person name="Kallscheuer N."/>
            <person name="Luecker S."/>
            <person name="Lage O.M."/>
            <person name="Pohl T."/>
            <person name="Merkel B.J."/>
            <person name="Hornburger P."/>
            <person name="Mueller R.-W."/>
            <person name="Bruemmer F."/>
            <person name="Labrenz M."/>
            <person name="Spormann A.M."/>
            <person name="Op Den Camp H."/>
            <person name="Overmann J."/>
            <person name="Amann R."/>
            <person name="Jetten M.S.M."/>
            <person name="Mascher T."/>
            <person name="Medema M.H."/>
            <person name="Devos D.P."/>
            <person name="Kaster A.-K."/>
            <person name="Ovreas L."/>
            <person name="Rohde M."/>
            <person name="Galperin M.Y."/>
            <person name="Jogler C."/>
        </authorList>
    </citation>
    <scope>NUCLEOTIDE SEQUENCE [LARGE SCALE GENOMIC DNA]</scope>
    <source>
        <strain evidence="4 5">Pla144</strain>
    </source>
</reference>
<protein>
    <submittedName>
        <fullName evidence="4">Formyltetrahydrofolate deformylase</fullName>
        <ecNumber evidence="4">3.5.1.10</ecNumber>
    </submittedName>
</protein>
<dbReference type="Pfam" id="PF13740">
    <property type="entry name" value="ACT_6"/>
    <property type="match status" value="1"/>
</dbReference>
<dbReference type="EC" id="3.5.1.10" evidence="4"/>
<keyword evidence="2 4" id="KW-0378">Hydrolase</keyword>
<dbReference type="PANTHER" id="PTHR42706:SF1">
    <property type="entry name" value="FORMYLTETRAHYDROFOLATE DEFORMYLASE 2, MITOCHONDRIAL"/>
    <property type="match status" value="1"/>
</dbReference>
<dbReference type="InterPro" id="IPR045865">
    <property type="entry name" value="ACT-like_dom_sf"/>
</dbReference>
<dbReference type="EMBL" id="SJPS01000002">
    <property type="protein sequence ID" value="TWU28161.1"/>
    <property type="molecule type" value="Genomic_DNA"/>
</dbReference>
<keyword evidence="1" id="KW-0554">One-carbon metabolism</keyword>
<dbReference type="SUPFAM" id="SSF53328">
    <property type="entry name" value="Formyltransferase"/>
    <property type="match status" value="1"/>
</dbReference>
<organism evidence="4 5">
    <name type="scientific">Bythopirellula polymerisocia</name>
    <dbReference type="NCBI Taxonomy" id="2528003"/>
    <lineage>
        <taxon>Bacteria</taxon>
        <taxon>Pseudomonadati</taxon>
        <taxon>Planctomycetota</taxon>
        <taxon>Planctomycetia</taxon>
        <taxon>Pirellulales</taxon>
        <taxon>Lacipirellulaceae</taxon>
        <taxon>Bythopirellula</taxon>
    </lineage>
</organism>
<dbReference type="PANTHER" id="PTHR42706">
    <property type="entry name" value="FORMYLTETRAHYDROFOLATE DEFORMYLASE"/>
    <property type="match status" value="1"/>
</dbReference>